<dbReference type="OrthoDB" id="786778at2759"/>
<dbReference type="AlphaFoldDB" id="A0A811RD19"/>
<organism evidence="3 4">
    <name type="scientific">Miscanthus lutarioriparius</name>
    <dbReference type="NCBI Taxonomy" id="422564"/>
    <lineage>
        <taxon>Eukaryota</taxon>
        <taxon>Viridiplantae</taxon>
        <taxon>Streptophyta</taxon>
        <taxon>Embryophyta</taxon>
        <taxon>Tracheophyta</taxon>
        <taxon>Spermatophyta</taxon>
        <taxon>Magnoliopsida</taxon>
        <taxon>Liliopsida</taxon>
        <taxon>Poales</taxon>
        <taxon>Poaceae</taxon>
        <taxon>PACMAD clade</taxon>
        <taxon>Panicoideae</taxon>
        <taxon>Andropogonodae</taxon>
        <taxon>Andropogoneae</taxon>
        <taxon>Saccharinae</taxon>
        <taxon>Miscanthus</taxon>
    </lineage>
</organism>
<feature type="domain" description="Bifunctional inhibitor/plant lipid transfer protein/seed storage helical" evidence="2">
    <location>
        <begin position="25"/>
        <end position="112"/>
    </location>
</feature>
<dbReference type="InterPro" id="IPR053353">
    <property type="entry name" value="Plant_LTP_GPI-anchored"/>
</dbReference>
<dbReference type="EMBL" id="CAJGYO010000014">
    <property type="protein sequence ID" value="CAD6268153.1"/>
    <property type="molecule type" value="Genomic_DNA"/>
</dbReference>
<proteinExistence type="predicted"/>
<feature type="chain" id="PRO_5032571902" description="Bifunctional inhibitor/plant lipid transfer protein/seed storage helical domain-containing protein" evidence="1">
    <location>
        <begin position="27"/>
        <end position="127"/>
    </location>
</feature>
<keyword evidence="4" id="KW-1185">Reference proteome</keyword>
<dbReference type="Proteomes" id="UP000604825">
    <property type="component" value="Unassembled WGS sequence"/>
</dbReference>
<dbReference type="InterPro" id="IPR036312">
    <property type="entry name" value="Bifun_inhib/LTP/seed_sf"/>
</dbReference>
<dbReference type="CDD" id="cd00010">
    <property type="entry name" value="AAI_LTSS"/>
    <property type="match status" value="1"/>
</dbReference>
<protein>
    <recommendedName>
        <fullName evidence="2">Bifunctional inhibitor/plant lipid transfer protein/seed storage helical domain-containing protein</fullName>
    </recommendedName>
</protein>
<evidence type="ECO:0000313" key="4">
    <source>
        <dbReference type="Proteomes" id="UP000604825"/>
    </source>
</evidence>
<dbReference type="PANTHER" id="PTHR35747">
    <property type="entry name" value="BIFUNCTIONAL INHIBITOR/LIPID-TRANSFER PROTEIN/SEED STORAGE 2S ALBUMIN SUPERFAMILY PROTEIN"/>
    <property type="match status" value="1"/>
</dbReference>
<evidence type="ECO:0000256" key="1">
    <source>
        <dbReference type="SAM" id="SignalP"/>
    </source>
</evidence>
<name>A0A811RD19_9POAL</name>
<comment type="caution">
    <text evidence="3">The sequence shown here is derived from an EMBL/GenBank/DDBJ whole genome shotgun (WGS) entry which is preliminary data.</text>
</comment>
<evidence type="ECO:0000313" key="3">
    <source>
        <dbReference type="EMBL" id="CAD6268153.1"/>
    </source>
</evidence>
<gene>
    <name evidence="3" type="ORF">NCGR_LOCUS51458</name>
</gene>
<sequence length="127" mass="13223">MGPTTARILRLVPVVAVFLLASPASASSVDAATIVSISPCLPHVVPVAPPLTVSPPAATDACCVAFLRAVSLSAAGGGEEGCLCHLLRNPPLLGFPIDAARLAALLGKRLCRRHRGGRHPLRRRLPW</sequence>
<dbReference type="PANTHER" id="PTHR35747:SF2">
    <property type="entry name" value="NON-SPECIFIC LIPID TRANSFER PROTEIN GPI-ANCHORED 25"/>
    <property type="match status" value="1"/>
</dbReference>
<accession>A0A811RD19</accession>
<dbReference type="InterPro" id="IPR016140">
    <property type="entry name" value="Bifunc_inhib/LTP/seed_store"/>
</dbReference>
<keyword evidence="1" id="KW-0732">Signal</keyword>
<evidence type="ECO:0000259" key="2">
    <source>
        <dbReference type="Pfam" id="PF14368"/>
    </source>
</evidence>
<dbReference type="SUPFAM" id="SSF47699">
    <property type="entry name" value="Bifunctional inhibitor/lipid-transfer protein/seed storage 2S albumin"/>
    <property type="match status" value="1"/>
</dbReference>
<reference evidence="3" key="1">
    <citation type="submission" date="2020-10" db="EMBL/GenBank/DDBJ databases">
        <authorList>
            <person name="Han B."/>
            <person name="Lu T."/>
            <person name="Zhao Q."/>
            <person name="Huang X."/>
            <person name="Zhao Y."/>
        </authorList>
    </citation>
    <scope>NUCLEOTIDE SEQUENCE</scope>
</reference>
<feature type="signal peptide" evidence="1">
    <location>
        <begin position="1"/>
        <end position="26"/>
    </location>
</feature>
<dbReference type="Pfam" id="PF14368">
    <property type="entry name" value="LTP_2"/>
    <property type="match status" value="1"/>
</dbReference>